<dbReference type="RefSeq" id="XP_045257943.1">
    <property type="nucleotide sequence ID" value="XM_045408209.1"/>
</dbReference>
<organism evidence="1 2">
    <name type="scientific">Colletotrichum gloeosporioides</name>
    <name type="common">Anthracnose fungus</name>
    <name type="synonym">Glomerella cingulata</name>
    <dbReference type="NCBI Taxonomy" id="474922"/>
    <lineage>
        <taxon>Eukaryota</taxon>
        <taxon>Fungi</taxon>
        <taxon>Dikarya</taxon>
        <taxon>Ascomycota</taxon>
        <taxon>Pezizomycotina</taxon>
        <taxon>Sordariomycetes</taxon>
        <taxon>Hypocreomycetidae</taxon>
        <taxon>Glomerellales</taxon>
        <taxon>Glomerellaceae</taxon>
        <taxon>Colletotrichum</taxon>
        <taxon>Colletotrichum gloeosporioides species complex</taxon>
    </lineage>
</organism>
<proteinExistence type="predicted"/>
<gene>
    <name evidence="1" type="ORF">GCG54_00008239</name>
</gene>
<reference evidence="1" key="1">
    <citation type="journal article" date="2020" name="Phytopathology">
        <title>Genome sequence and comparative analysis of Colletotrichum gloeosporioides isolated from Liriodendron leaves.</title>
        <authorList>
            <person name="Fu F.F."/>
            <person name="Hao Z."/>
            <person name="Wang P."/>
            <person name="Lu Y."/>
            <person name="Xue L.J."/>
            <person name="Wei G."/>
            <person name="Tian Y."/>
            <person name="Baishi H."/>
            <person name="Xu H."/>
            <person name="Shi J."/>
            <person name="Cheng T."/>
            <person name="Wang G."/>
            <person name="Yi Y."/>
            <person name="Chen J."/>
        </authorList>
    </citation>
    <scope>NUCLEOTIDE SEQUENCE</scope>
    <source>
        <strain evidence="1">Lc1</strain>
    </source>
</reference>
<evidence type="ECO:0000313" key="2">
    <source>
        <dbReference type="Proteomes" id="UP000613401"/>
    </source>
</evidence>
<accession>A0A8H4FDX8</accession>
<dbReference type="GeneID" id="69015380"/>
<protein>
    <submittedName>
        <fullName evidence="1">Uncharacterized protein</fullName>
    </submittedName>
</protein>
<evidence type="ECO:0000313" key="1">
    <source>
        <dbReference type="EMBL" id="KAF3798783.1"/>
    </source>
</evidence>
<dbReference type="Proteomes" id="UP000613401">
    <property type="component" value="Unassembled WGS sequence"/>
</dbReference>
<reference evidence="1" key="2">
    <citation type="submission" date="2020-03" db="EMBL/GenBank/DDBJ databases">
        <authorList>
            <person name="Fu F.-F."/>
            <person name="Chen J."/>
        </authorList>
    </citation>
    <scope>NUCLEOTIDE SEQUENCE</scope>
    <source>
        <strain evidence="1">Lc1</strain>
    </source>
</reference>
<comment type="caution">
    <text evidence="1">The sequence shown here is derived from an EMBL/GenBank/DDBJ whole genome shotgun (WGS) entry which is preliminary data.</text>
</comment>
<sequence>MPPSHHEASERKRNACTKLRVDPAIAQILPRQRAQRENLLLAPVEGPQDRYLLTGDSLLTSNNLGKLAAGVLLKDVANRG</sequence>
<dbReference type="AlphaFoldDB" id="A0A8H4FDX8"/>
<dbReference type="EMBL" id="WVTB01000091">
    <property type="protein sequence ID" value="KAF3798783.1"/>
    <property type="molecule type" value="Genomic_DNA"/>
</dbReference>
<name>A0A8H4FDX8_COLGL</name>
<keyword evidence="2" id="KW-1185">Reference proteome</keyword>